<dbReference type="GeneTree" id="ENSGT01150000287234"/>
<sequence length="162" mass="19112">MDEKDEVLQMVVRRLPGVLLDIMDYRQATPGHPPSNQGQPAWCTCSYCRMMPTDLENKCCRQDPEGYLSRRARFNLYCMDESILRLARHTWNDILALRDSQDPGSDNRVYRYCACRQYTIWQYGRLGAGNRRVIPSCCVWRIRDKYPDHFGIYVGYKEAPFR</sequence>
<accession>A0A8C6NN49</accession>
<organism evidence="2 3">
    <name type="scientific">Nothobranchius furzeri</name>
    <name type="common">Turquoise killifish</name>
    <dbReference type="NCBI Taxonomy" id="105023"/>
    <lineage>
        <taxon>Eukaryota</taxon>
        <taxon>Metazoa</taxon>
        <taxon>Chordata</taxon>
        <taxon>Craniata</taxon>
        <taxon>Vertebrata</taxon>
        <taxon>Euteleostomi</taxon>
        <taxon>Actinopterygii</taxon>
        <taxon>Neopterygii</taxon>
        <taxon>Teleostei</taxon>
        <taxon>Neoteleostei</taxon>
        <taxon>Acanthomorphata</taxon>
        <taxon>Ovalentaria</taxon>
        <taxon>Atherinomorphae</taxon>
        <taxon>Cyprinodontiformes</taxon>
        <taxon>Nothobranchiidae</taxon>
        <taxon>Nothobranchius</taxon>
    </lineage>
</organism>
<feature type="domain" description="P2X purinoreceptor 7 intracellular" evidence="1">
    <location>
        <begin position="29"/>
        <end position="157"/>
    </location>
</feature>
<reference evidence="2" key="3">
    <citation type="submission" date="2025-09" db="UniProtKB">
        <authorList>
            <consortium name="Ensembl"/>
        </authorList>
    </citation>
    <scope>IDENTIFICATION</scope>
</reference>
<dbReference type="Pfam" id="PF20478">
    <property type="entry name" value="P2RX7_C"/>
    <property type="match status" value="1"/>
</dbReference>
<proteinExistence type="predicted"/>
<keyword evidence="3" id="KW-1185">Reference proteome</keyword>
<evidence type="ECO:0000313" key="2">
    <source>
        <dbReference type="Ensembl" id="ENSNFUP00015013174.1"/>
    </source>
</evidence>
<dbReference type="PANTHER" id="PTHR36981">
    <property type="entry name" value="ZGC:195170"/>
    <property type="match status" value="1"/>
</dbReference>
<dbReference type="AlphaFoldDB" id="A0A8C6NN49"/>
<dbReference type="Proteomes" id="UP000694548">
    <property type="component" value="Chromosome sgr08"/>
</dbReference>
<name>A0A8C6NN49_NOTFU</name>
<reference evidence="2" key="2">
    <citation type="submission" date="2025-08" db="UniProtKB">
        <authorList>
            <consortium name="Ensembl"/>
        </authorList>
    </citation>
    <scope>IDENTIFICATION</scope>
</reference>
<reference evidence="2" key="1">
    <citation type="submission" date="2014-08" db="EMBL/GenBank/DDBJ databases">
        <authorList>
            <person name="Senf B."/>
            <person name="Petzold A."/>
            <person name="Downie B.R."/>
            <person name="Koch P."/>
            <person name="Platzer M."/>
        </authorList>
    </citation>
    <scope>NUCLEOTIDE SEQUENCE [LARGE SCALE GENOMIC DNA]</scope>
    <source>
        <strain evidence="2">GRZ</strain>
    </source>
</reference>
<dbReference type="InterPro" id="IPR046815">
    <property type="entry name" value="P2RX7_C"/>
</dbReference>
<dbReference type="PANTHER" id="PTHR36981:SF3">
    <property type="entry name" value="UBIQUITIN-LIKE PROTEASE FAMILY PROFILE DOMAIN-CONTAINING PROTEIN"/>
    <property type="match status" value="1"/>
</dbReference>
<protein>
    <recommendedName>
        <fullName evidence="1">P2X purinoreceptor 7 intracellular domain-containing protein</fullName>
    </recommendedName>
</protein>
<dbReference type="Ensembl" id="ENSNFUT00015013844.1">
    <property type="protein sequence ID" value="ENSNFUP00015013174.1"/>
    <property type="gene ID" value="ENSNFUG00015006471.1"/>
</dbReference>
<evidence type="ECO:0000313" key="3">
    <source>
        <dbReference type="Proteomes" id="UP000694548"/>
    </source>
</evidence>
<evidence type="ECO:0000259" key="1">
    <source>
        <dbReference type="Pfam" id="PF20478"/>
    </source>
</evidence>